<sequence>MIKKADVEKQVKEMFALGLHLGHKKSRVHPKARPFIHSFVNGTSIIDLSQTAKQLNLAVTYIKEQIANDKIPLVVATKKISAKIVTPMAIENKIPFIANKWMSGLLTNFDSVIKNVKTMLKLQEGQTNGDWSKFVKHEQFKLKKQLLRLKRFYGGIELLTRRPDFLIILDPKHEKNALREAKQLNIPVVAITDTNTDPNLIQYPVIANDDSVACIEYLLKKLLVSKPVEMEKKTETVKIEKKEVKKLDKKVKLKNKS</sequence>
<dbReference type="PROSITE" id="PS00963">
    <property type="entry name" value="RIBOSOMAL_S2_2"/>
    <property type="match status" value="1"/>
</dbReference>
<dbReference type="GO" id="GO:0015935">
    <property type="term" value="C:small ribosomal subunit"/>
    <property type="evidence" value="ECO:0007669"/>
    <property type="project" value="InterPro"/>
</dbReference>
<dbReference type="InterPro" id="IPR018130">
    <property type="entry name" value="Ribosomal_uS2_CS"/>
</dbReference>
<dbReference type="Gene3D" id="3.40.50.10490">
    <property type="entry name" value="Glucose-6-phosphate isomerase like protein, domain 1"/>
    <property type="match status" value="1"/>
</dbReference>
<evidence type="ECO:0000256" key="1">
    <source>
        <dbReference type="ARBA" id="ARBA00006242"/>
    </source>
</evidence>
<gene>
    <name evidence="5" type="primary">rpsB</name>
    <name evidence="7" type="ORF">AUK04_03885</name>
</gene>
<dbReference type="PRINTS" id="PR00395">
    <property type="entry name" value="RIBOSOMALS2"/>
</dbReference>
<keyword evidence="3 5" id="KW-0687">Ribonucleoprotein</keyword>
<organism evidence="7 8">
    <name type="scientific">Candidatus Roizmanbacteria bacterium CG2_30_33_16</name>
    <dbReference type="NCBI Taxonomy" id="1805340"/>
    <lineage>
        <taxon>Bacteria</taxon>
        <taxon>Candidatus Roizmaniibacteriota</taxon>
    </lineage>
</organism>
<name>A0A1J5HSL3_9BACT</name>
<dbReference type="SUPFAM" id="SSF52313">
    <property type="entry name" value="Ribosomal protein S2"/>
    <property type="match status" value="1"/>
</dbReference>
<dbReference type="InterPro" id="IPR005706">
    <property type="entry name" value="Ribosomal_uS2_bac/mit/plastid"/>
</dbReference>
<dbReference type="GO" id="GO:0006412">
    <property type="term" value="P:translation"/>
    <property type="evidence" value="ECO:0007669"/>
    <property type="project" value="UniProtKB-UniRule"/>
</dbReference>
<dbReference type="CDD" id="cd01425">
    <property type="entry name" value="RPS2"/>
    <property type="match status" value="1"/>
</dbReference>
<proteinExistence type="inferred from homology"/>
<dbReference type="PANTHER" id="PTHR12534:SF0">
    <property type="entry name" value="SMALL RIBOSOMAL SUBUNIT PROTEIN US2M"/>
    <property type="match status" value="1"/>
</dbReference>
<dbReference type="InterPro" id="IPR023591">
    <property type="entry name" value="Ribosomal_uS2_flav_dom_sf"/>
</dbReference>
<comment type="caution">
    <text evidence="7">The sequence shown here is derived from an EMBL/GenBank/DDBJ whole genome shotgun (WGS) entry which is preliminary data.</text>
</comment>
<protein>
    <recommendedName>
        <fullName evidence="4 5">Small ribosomal subunit protein uS2</fullName>
    </recommendedName>
</protein>
<comment type="similarity">
    <text evidence="1 5 6">Belongs to the universal ribosomal protein uS2 family.</text>
</comment>
<evidence type="ECO:0000313" key="7">
    <source>
        <dbReference type="EMBL" id="OIP83022.1"/>
    </source>
</evidence>
<dbReference type="Proteomes" id="UP000183758">
    <property type="component" value="Unassembled WGS sequence"/>
</dbReference>
<accession>A0A1J5HSL3</accession>
<evidence type="ECO:0000256" key="5">
    <source>
        <dbReference type="HAMAP-Rule" id="MF_00291"/>
    </source>
</evidence>
<evidence type="ECO:0000256" key="3">
    <source>
        <dbReference type="ARBA" id="ARBA00023274"/>
    </source>
</evidence>
<dbReference type="HAMAP" id="MF_00291_B">
    <property type="entry name" value="Ribosomal_uS2_B"/>
    <property type="match status" value="1"/>
</dbReference>
<dbReference type="AlphaFoldDB" id="A0A1J5HSL3"/>
<evidence type="ECO:0000256" key="4">
    <source>
        <dbReference type="ARBA" id="ARBA00035256"/>
    </source>
</evidence>
<dbReference type="EMBL" id="MNZM01000097">
    <property type="protein sequence ID" value="OIP83022.1"/>
    <property type="molecule type" value="Genomic_DNA"/>
</dbReference>
<dbReference type="NCBIfam" id="TIGR01011">
    <property type="entry name" value="rpsB_bact"/>
    <property type="match status" value="1"/>
</dbReference>
<dbReference type="GO" id="GO:0003735">
    <property type="term" value="F:structural constituent of ribosome"/>
    <property type="evidence" value="ECO:0007669"/>
    <property type="project" value="InterPro"/>
</dbReference>
<dbReference type="InterPro" id="IPR001865">
    <property type="entry name" value="Ribosomal_uS2"/>
</dbReference>
<dbReference type="PANTHER" id="PTHR12534">
    <property type="entry name" value="30S RIBOSOMAL PROTEIN S2 PROKARYOTIC AND ORGANELLAR"/>
    <property type="match status" value="1"/>
</dbReference>
<keyword evidence="2 5" id="KW-0689">Ribosomal protein</keyword>
<reference evidence="7 8" key="1">
    <citation type="journal article" date="2016" name="Environ. Microbiol.">
        <title>Genomic resolution of a cold subsurface aquifer community provides metabolic insights for novel microbes adapted to high CO concentrations.</title>
        <authorList>
            <person name="Probst A.J."/>
            <person name="Castelle C.J."/>
            <person name="Singh A."/>
            <person name="Brown C.T."/>
            <person name="Anantharaman K."/>
            <person name="Sharon I."/>
            <person name="Hug L.A."/>
            <person name="Burstein D."/>
            <person name="Emerson J.B."/>
            <person name="Thomas B.C."/>
            <person name="Banfield J.F."/>
        </authorList>
    </citation>
    <scope>NUCLEOTIDE SEQUENCE [LARGE SCALE GENOMIC DNA]</scope>
    <source>
        <strain evidence="7">CG2_30_33_16</strain>
    </source>
</reference>
<evidence type="ECO:0000313" key="8">
    <source>
        <dbReference type="Proteomes" id="UP000183758"/>
    </source>
</evidence>
<evidence type="ECO:0000256" key="2">
    <source>
        <dbReference type="ARBA" id="ARBA00022980"/>
    </source>
</evidence>
<dbReference type="Gene3D" id="1.10.287.610">
    <property type="entry name" value="Helix hairpin bin"/>
    <property type="match status" value="1"/>
</dbReference>
<dbReference type="Pfam" id="PF00318">
    <property type="entry name" value="Ribosomal_S2"/>
    <property type="match status" value="1"/>
</dbReference>
<evidence type="ECO:0000256" key="6">
    <source>
        <dbReference type="RuleBase" id="RU003631"/>
    </source>
</evidence>